<name>A0A0M0KB80_9EUKA</name>
<organism evidence="1 2">
    <name type="scientific">Chrysochromulina tobinii</name>
    <dbReference type="NCBI Taxonomy" id="1460289"/>
    <lineage>
        <taxon>Eukaryota</taxon>
        <taxon>Haptista</taxon>
        <taxon>Haptophyta</taxon>
        <taxon>Prymnesiophyceae</taxon>
        <taxon>Prymnesiales</taxon>
        <taxon>Chrysochromulinaceae</taxon>
        <taxon>Chrysochromulina</taxon>
    </lineage>
</organism>
<reference evidence="2" key="1">
    <citation type="journal article" date="2015" name="PLoS Genet.">
        <title>Genome Sequence and Transcriptome Analyses of Chrysochromulina tobin: Metabolic Tools for Enhanced Algal Fitness in the Prominent Order Prymnesiales (Haptophyceae).</title>
        <authorList>
            <person name="Hovde B.T."/>
            <person name="Deodato C.R."/>
            <person name="Hunsperger H.M."/>
            <person name="Ryken S.A."/>
            <person name="Yost W."/>
            <person name="Jha R.K."/>
            <person name="Patterson J."/>
            <person name="Monnat R.J. Jr."/>
            <person name="Barlow S.B."/>
            <person name="Starkenburg S.R."/>
            <person name="Cattolico R.A."/>
        </authorList>
    </citation>
    <scope>NUCLEOTIDE SEQUENCE</scope>
    <source>
        <strain evidence="2">CCMP291</strain>
    </source>
</reference>
<evidence type="ECO:0000313" key="2">
    <source>
        <dbReference type="Proteomes" id="UP000037460"/>
    </source>
</evidence>
<proteinExistence type="predicted"/>
<sequence>MASQTALTPSSLRLLEDKSRAVSPPMTGIRPAMTMPPSTPTPFPFRSSSVSELARISLIGISLKFSILKLPRTAAASCTAPPPAMLFWRMSTRVNAPLTRRASAIAVMPSACLADGFGALLLQLVLGERQLRQRACDGYHSRHSVCSNWTDAIVLEAERRELGLLVTLDGLADCAYALIREVVVGQIQGRQPAHDGYESRHDHTSLDADALPLQVQLRERVGAHLLERDLVEHLDLEVAEDSG</sequence>
<comment type="caution">
    <text evidence="1">The sequence shown here is derived from an EMBL/GenBank/DDBJ whole genome shotgun (WGS) entry which is preliminary data.</text>
</comment>
<gene>
    <name evidence="1" type="ORF">Ctob_015264</name>
</gene>
<dbReference type="AlphaFoldDB" id="A0A0M0KB80"/>
<evidence type="ECO:0000313" key="1">
    <source>
        <dbReference type="EMBL" id="KOO36034.1"/>
    </source>
</evidence>
<accession>A0A0M0KB80</accession>
<protein>
    <submittedName>
        <fullName evidence="1">Uncharacterized protein</fullName>
    </submittedName>
</protein>
<dbReference type="EMBL" id="JWZX01000658">
    <property type="protein sequence ID" value="KOO36034.1"/>
    <property type="molecule type" value="Genomic_DNA"/>
</dbReference>
<dbReference type="Proteomes" id="UP000037460">
    <property type="component" value="Unassembled WGS sequence"/>
</dbReference>
<keyword evidence="2" id="KW-1185">Reference proteome</keyword>